<dbReference type="InterPro" id="IPR025640">
    <property type="entry name" value="GYF_2"/>
</dbReference>
<dbReference type="InterPro" id="IPR049286">
    <property type="entry name" value="DUF6844"/>
</dbReference>
<organism evidence="5 6">
    <name type="scientific">Oleiphilus messinensis</name>
    <dbReference type="NCBI Taxonomy" id="141451"/>
    <lineage>
        <taxon>Bacteria</taxon>
        <taxon>Pseudomonadati</taxon>
        <taxon>Pseudomonadota</taxon>
        <taxon>Gammaproteobacteria</taxon>
        <taxon>Oceanospirillales</taxon>
        <taxon>Oleiphilaceae</taxon>
        <taxon>Oleiphilus</taxon>
    </lineage>
</organism>
<dbReference type="RefSeq" id="WP_087463850.1">
    <property type="nucleotide sequence ID" value="NZ_CP021425.1"/>
</dbReference>
<feature type="signal peptide" evidence="2">
    <location>
        <begin position="1"/>
        <end position="21"/>
    </location>
</feature>
<accession>A0A1Y0IF30</accession>
<evidence type="ECO:0000313" key="6">
    <source>
        <dbReference type="Proteomes" id="UP000196027"/>
    </source>
</evidence>
<dbReference type="Proteomes" id="UP000196027">
    <property type="component" value="Chromosome"/>
</dbReference>
<dbReference type="KEGG" id="ome:OLMES_5163"/>
<dbReference type="Pfam" id="PF14237">
    <property type="entry name" value="GYF_2"/>
    <property type="match status" value="1"/>
</dbReference>
<dbReference type="OrthoDB" id="8666936at2"/>
<evidence type="ECO:0000259" key="4">
    <source>
        <dbReference type="Pfam" id="PF20891"/>
    </source>
</evidence>
<evidence type="ECO:0000256" key="2">
    <source>
        <dbReference type="SAM" id="SignalP"/>
    </source>
</evidence>
<sequence length="538" mass="58688">MKSSNCAIFALSLCFSATSLADYFIVVDGKQQGPYSLERLQAMKANGSFNAATPVWQEGMAGWVSAESRMDLQNIIVATQAPPPLPVTGSQPPPLSIPPQIDRPLLTSDKVEQADINEHNAMSNANAIVSASDSIDDWADEAVSNFGREKGEFGEKDGKIIIYGSQTVSLKPTDPQFGSAMINAFDRALMKVQEEYVTLRFGRTITEKSRSFYSDQSTNAKELELPESGTSDVLNKVLLIFDKSLDVAGKKLDQELLEMGVDPGTLQTMTPKVKKDLFRDKFVKRTIRNASGSIAGLFTLQTAVITDKKGRTSVGVLGIVSDKTIQIAKDITLQRESLISGKGRQVSTLIPSREKDFTHTLGTRLLYDELGAPAIVSYGISSYSPSSADDYINDQLKSEAREAAISNADAQIAELLNGYMSVEIERERGEEISQVVEREVKADSDTVEKTIKNIISITNNKAKTSAKAKLQGISTVKTWRYTASTGQKFVGAVRVWKYSTLNAIQSFNQVKKPKAEQATSEHNVSHGASRPVNSSADF</sequence>
<feature type="chain" id="PRO_5012914481" evidence="2">
    <location>
        <begin position="22"/>
        <end position="538"/>
    </location>
</feature>
<name>A0A1Y0IF30_9GAMM</name>
<protein>
    <submittedName>
        <fullName evidence="5">Uncharacterized protein</fullName>
    </submittedName>
</protein>
<keyword evidence="6" id="KW-1185">Reference proteome</keyword>
<keyword evidence="2" id="KW-0732">Signal</keyword>
<evidence type="ECO:0000256" key="1">
    <source>
        <dbReference type="SAM" id="MobiDB-lite"/>
    </source>
</evidence>
<proteinExistence type="predicted"/>
<evidence type="ECO:0000259" key="3">
    <source>
        <dbReference type="Pfam" id="PF14237"/>
    </source>
</evidence>
<dbReference type="AlphaFoldDB" id="A0A1Y0IF30"/>
<gene>
    <name evidence="5" type="ORF">OLMES_5163</name>
</gene>
<feature type="region of interest" description="Disordered" evidence="1">
    <location>
        <begin position="512"/>
        <end position="538"/>
    </location>
</feature>
<feature type="domain" description="GYF" evidence="3">
    <location>
        <begin position="23"/>
        <end position="68"/>
    </location>
</feature>
<reference evidence="5 6" key="1">
    <citation type="submission" date="2017-05" db="EMBL/GenBank/DDBJ databases">
        <title>Genomic insights into alkan degradation activity of Oleiphilus messinensis.</title>
        <authorList>
            <person name="Kozyavkin S.A."/>
            <person name="Slesarev A.I."/>
            <person name="Golyshin P.N."/>
            <person name="Korzhenkov A."/>
            <person name="Golyshina O.N."/>
            <person name="Toshchakov S.V."/>
        </authorList>
    </citation>
    <scope>NUCLEOTIDE SEQUENCE [LARGE SCALE GENOMIC DNA]</scope>
    <source>
        <strain evidence="5 6">ME102</strain>
    </source>
</reference>
<dbReference type="EMBL" id="CP021425">
    <property type="protein sequence ID" value="ARU59147.1"/>
    <property type="molecule type" value="Genomic_DNA"/>
</dbReference>
<evidence type="ECO:0000313" key="5">
    <source>
        <dbReference type="EMBL" id="ARU59147.1"/>
    </source>
</evidence>
<dbReference type="Pfam" id="PF20891">
    <property type="entry name" value="DUF6844"/>
    <property type="match status" value="1"/>
</dbReference>
<feature type="domain" description="DUF6844" evidence="4">
    <location>
        <begin position="240"/>
        <end position="331"/>
    </location>
</feature>